<comment type="similarity">
    <text evidence="1">Belongs to the MLP family.</text>
</comment>
<dbReference type="SMART" id="SM01037">
    <property type="entry name" value="Bet_v_1"/>
    <property type="match status" value="1"/>
</dbReference>
<sequence length="165" mass="19038">MSLAGKLSAEIGIHTPAATLFNFYTTQLHHIQNISDTVHATKLHQGDEWHSNDSIKHWTYTVEGKVVTCHEIMESIDEQNKTITFKLFGEDIDQHFKVFKLIFQTMNKNDGSATIKWTIEFEKIMRMFNSLLASWNSVPNALKTLIVIFSRESPKSNKKKENKRV</sequence>
<reference evidence="3" key="1">
    <citation type="journal article" date="2019" name="Toxins">
        <title>Detection of Abrin-Like and Prepropulchellin-Like Toxin Genes and Transcripts Using Whole Genome Sequencing and Full-Length Transcript Sequencing of Abrus precatorius.</title>
        <authorList>
            <person name="Hovde B.T."/>
            <person name="Daligault H.E."/>
            <person name="Hanschen E.R."/>
            <person name="Kunde Y.A."/>
            <person name="Johnson M.B."/>
            <person name="Starkenburg S.R."/>
            <person name="Johnson S.L."/>
        </authorList>
    </citation>
    <scope>NUCLEOTIDE SEQUENCE [LARGE SCALE GENOMIC DNA]</scope>
</reference>
<dbReference type="InterPro" id="IPR000916">
    <property type="entry name" value="Bet_v_I/MLP"/>
</dbReference>
<reference evidence="4" key="2">
    <citation type="submission" date="2025-08" db="UniProtKB">
        <authorList>
            <consortium name="RefSeq"/>
        </authorList>
    </citation>
    <scope>IDENTIFICATION</scope>
    <source>
        <tissue evidence="4">Young leaves</tissue>
    </source>
</reference>
<evidence type="ECO:0000256" key="1">
    <source>
        <dbReference type="ARBA" id="ARBA00038242"/>
    </source>
</evidence>
<name>A0A8B8LLJ5_ABRPR</name>
<dbReference type="PANTHER" id="PTHR31338:SF16">
    <property type="entry name" value="POLYKETIDE CYCLASE_DEHYDRASE AND LIPID TRANSPORT SUPERFAMILY PROTEIN"/>
    <property type="match status" value="1"/>
</dbReference>
<evidence type="ECO:0000259" key="2">
    <source>
        <dbReference type="SMART" id="SM01037"/>
    </source>
</evidence>
<proteinExistence type="inferred from homology"/>
<protein>
    <submittedName>
        <fullName evidence="4">Kirola-like</fullName>
    </submittedName>
</protein>
<feature type="domain" description="Bet v I/Major latex protein" evidence="2">
    <location>
        <begin position="2"/>
        <end position="149"/>
    </location>
</feature>
<dbReference type="Proteomes" id="UP000694853">
    <property type="component" value="Unplaced"/>
</dbReference>
<dbReference type="Pfam" id="PF00407">
    <property type="entry name" value="Bet_v_1"/>
    <property type="match status" value="1"/>
</dbReference>
<dbReference type="Gene3D" id="3.30.530.20">
    <property type="match status" value="1"/>
</dbReference>
<evidence type="ECO:0000313" key="4">
    <source>
        <dbReference type="RefSeq" id="XP_027356248.1"/>
    </source>
</evidence>
<dbReference type="GO" id="GO:0006952">
    <property type="term" value="P:defense response"/>
    <property type="evidence" value="ECO:0007669"/>
    <property type="project" value="InterPro"/>
</dbReference>
<gene>
    <name evidence="4" type="primary">LOC113865722</name>
</gene>
<dbReference type="GeneID" id="113865722"/>
<dbReference type="InterPro" id="IPR023393">
    <property type="entry name" value="START-like_dom_sf"/>
</dbReference>
<dbReference type="SUPFAM" id="SSF55961">
    <property type="entry name" value="Bet v1-like"/>
    <property type="match status" value="1"/>
</dbReference>
<evidence type="ECO:0000313" key="3">
    <source>
        <dbReference type="Proteomes" id="UP000694853"/>
    </source>
</evidence>
<dbReference type="PANTHER" id="PTHR31338">
    <property type="entry name" value="POLYKETIDE CYCLASE/DEHYDRASE AND LIPID TRANSPORT SUPERFAMILY PROTEIN"/>
    <property type="match status" value="1"/>
</dbReference>
<dbReference type="InterPro" id="IPR052006">
    <property type="entry name" value="MLP-like"/>
</dbReference>
<dbReference type="KEGG" id="aprc:113865722"/>
<dbReference type="OrthoDB" id="1847301at2759"/>
<organism evidence="3 4">
    <name type="scientific">Abrus precatorius</name>
    <name type="common">Indian licorice</name>
    <name type="synonym">Glycine abrus</name>
    <dbReference type="NCBI Taxonomy" id="3816"/>
    <lineage>
        <taxon>Eukaryota</taxon>
        <taxon>Viridiplantae</taxon>
        <taxon>Streptophyta</taxon>
        <taxon>Embryophyta</taxon>
        <taxon>Tracheophyta</taxon>
        <taxon>Spermatophyta</taxon>
        <taxon>Magnoliopsida</taxon>
        <taxon>eudicotyledons</taxon>
        <taxon>Gunneridae</taxon>
        <taxon>Pentapetalae</taxon>
        <taxon>rosids</taxon>
        <taxon>fabids</taxon>
        <taxon>Fabales</taxon>
        <taxon>Fabaceae</taxon>
        <taxon>Papilionoideae</taxon>
        <taxon>50 kb inversion clade</taxon>
        <taxon>NPAAA clade</taxon>
        <taxon>indigoferoid/millettioid clade</taxon>
        <taxon>Abreae</taxon>
        <taxon>Abrus</taxon>
    </lineage>
</organism>
<dbReference type="AlphaFoldDB" id="A0A8B8LLJ5"/>
<accession>A0A8B8LLJ5</accession>
<dbReference type="RefSeq" id="XP_027356248.1">
    <property type="nucleotide sequence ID" value="XM_027500447.1"/>
</dbReference>
<keyword evidence="3" id="KW-1185">Reference proteome</keyword>